<keyword evidence="7" id="KW-0472">Membrane</keyword>
<comment type="subcellular location">
    <subcellularLocation>
        <location evidence="1">Endoplasmic reticulum membrane</location>
        <topology evidence="1">Single-pass type I membrane protein</topology>
    </subcellularLocation>
</comment>
<proteinExistence type="inferred from homology"/>
<evidence type="ECO:0000313" key="14">
    <source>
        <dbReference type="Proteomes" id="UP000317429"/>
    </source>
</evidence>
<dbReference type="GO" id="GO:0000272">
    <property type="term" value="P:polysaccharide catabolic process"/>
    <property type="evidence" value="ECO:0007669"/>
    <property type="project" value="InterPro"/>
</dbReference>
<dbReference type="SUPFAM" id="SSF81296">
    <property type="entry name" value="E set domains"/>
    <property type="match status" value="1"/>
</dbReference>
<evidence type="ECO:0000259" key="11">
    <source>
        <dbReference type="Pfam" id="PF07995"/>
    </source>
</evidence>
<dbReference type="InterPro" id="IPR039155">
    <property type="entry name" value="MLEC"/>
</dbReference>
<feature type="domain" description="Malectin" evidence="12">
    <location>
        <begin position="227"/>
        <end position="374"/>
    </location>
</feature>
<keyword evidence="13" id="KW-0560">Oxidoreductase</keyword>
<evidence type="ECO:0000313" key="13">
    <source>
        <dbReference type="EMBL" id="QDU89230.1"/>
    </source>
</evidence>
<dbReference type="Pfam" id="PF01833">
    <property type="entry name" value="TIG"/>
    <property type="match status" value="1"/>
</dbReference>
<keyword evidence="8" id="KW-0325">Glycoprotein</keyword>
<dbReference type="PANTHER" id="PTHR13460">
    <property type="match status" value="1"/>
</dbReference>
<dbReference type="KEGG" id="pnd:Pla175_26170"/>
<evidence type="ECO:0000256" key="6">
    <source>
        <dbReference type="ARBA" id="ARBA00022989"/>
    </source>
</evidence>
<sequence>MPRRKRPQTSRPFTLFDCGASPRQAARSLRFESLEGRELLTTLLVNFNRDVAGLNPVTAADFAVADAAVDLAATVNSVQAGGATGLLGSGGAIFDIVDSANGNDFTTNKGVYVDEPILDSYIYINNVSRTITVTSLEEIAAGQTVTVTLFGVGDAANQESLFTLNYNGATVGTGETDYGASFYDAFVSLSFTKVVGVDEFSVVFQNAGNGSSYGAFNGFSVTTPSAVRINAGGSAHVDSEGHYFQADQYYSASQTFSVTDDIFIPGTGGTTANDEDVDDILYQTERNGADLNYEIPVANGFYTLRLHYAEIYHDDIGQRIFDVSAEGDLISDNLDIFEARQNAFTPGNFAALIQEFPLIEVTDGAMSLRFEALAPDGVDRGKISAIEIIPVESPQLALLPTGGNTTVLENGFTDTYGLSLTVAPTADVTVTISTGSQVTADLTQLVFTPENYDQPQIVTLTAVNDSDLDGTQTVQVTHALTSLDPLYNGILAPSLPVIVLDDDLVEVDFNMRNLTTGITNPTTGTFGPDGRLYVANQNGQIQAYTLDGANNVTATQTINTVANLSGFNTILGIAFNPFELVPPGASPTIYVTRSSLYDGTEEYGSRVSTLTGPNFSTVTDIVTGLPVSGFDHGVNGIQFDNNGDLLIAVGGNTNTGVFDGIYGSQAPESPLTSAILRARITDPAFNGAIQYEFIDPNDPELLALAASENDPNPDPNDQRYGNFVKVLDVPGETEVETFAVGFRNPFDLVWTTEGRIFATDNGPNGIAKDELNLIAEGGFYGHPSIPRGKLDPRQTLENAEYDVDVPSNADYTAPLAELASSTDGIDEYRAETFGGQLRGQLFAQKYNGLVYFFELTPDGADLANVNTRTDVGDGLDIIAGPGGTLISMDRNQSRVTIAEPYDPTVVTPKAYDMFPFRAPAVGGNQFVIGGVNFGSLANTTVLIGGREATLTSVEGGKISGILPAVPGVTLQDVVVISNGTASFLNDAFLPLNGVAPLEGDYDFNGTVEQADYQVWKGSFGSTTHLAADGNGDGVVDAGDYSVWRDNLGAMQPAPALAPAPAAAAEAGVVESLAAAADAGPSAAAAFAFAIGGADEVSERVAVGKAVLAEPVFAATNDDQLLLLATIRAAVTPADSPGQDASPGAEEASSKDEVFASYLLDAGQSFGLRAS</sequence>
<dbReference type="Gene3D" id="2.60.40.10">
    <property type="entry name" value="Immunoglobulins"/>
    <property type="match status" value="1"/>
</dbReference>
<dbReference type="SUPFAM" id="SSF50952">
    <property type="entry name" value="Soluble quinoprotein glucose dehydrogenase"/>
    <property type="match status" value="1"/>
</dbReference>
<evidence type="ECO:0000256" key="8">
    <source>
        <dbReference type="ARBA" id="ARBA00023180"/>
    </source>
</evidence>
<accession>A0A518DCP2</accession>
<dbReference type="PANTHER" id="PTHR13460:SF0">
    <property type="entry name" value="MALECTIN"/>
    <property type="match status" value="1"/>
</dbReference>
<evidence type="ECO:0000256" key="4">
    <source>
        <dbReference type="ARBA" id="ARBA00022729"/>
    </source>
</evidence>
<dbReference type="AlphaFoldDB" id="A0A518DCP2"/>
<dbReference type="InterPro" id="IPR011041">
    <property type="entry name" value="Quinoprot_gluc/sorb_DH_b-prop"/>
</dbReference>
<keyword evidence="6" id="KW-1133">Transmembrane helix</keyword>
<dbReference type="InterPro" id="IPR036439">
    <property type="entry name" value="Dockerin_dom_sf"/>
</dbReference>
<dbReference type="InterPro" id="IPR012938">
    <property type="entry name" value="Glc/Sorbosone_DH"/>
</dbReference>
<feature type="domain" description="IPT/TIG" evidence="10">
    <location>
        <begin position="911"/>
        <end position="981"/>
    </location>
</feature>
<comment type="similarity">
    <text evidence="2">Belongs to the malectin family.</text>
</comment>
<dbReference type="EMBL" id="CP036291">
    <property type="protein sequence ID" value="QDU89230.1"/>
    <property type="molecule type" value="Genomic_DNA"/>
</dbReference>
<evidence type="ECO:0000259" key="10">
    <source>
        <dbReference type="Pfam" id="PF01833"/>
    </source>
</evidence>
<dbReference type="PROSITE" id="PS00018">
    <property type="entry name" value="EF_HAND_1"/>
    <property type="match status" value="1"/>
</dbReference>
<dbReference type="InterPro" id="IPR014756">
    <property type="entry name" value="Ig_E-set"/>
</dbReference>
<dbReference type="InterPro" id="IPR021720">
    <property type="entry name" value="Malectin_dom"/>
</dbReference>
<dbReference type="GO" id="GO:0008876">
    <property type="term" value="F:quinoprotein glucose dehydrogenase activity"/>
    <property type="evidence" value="ECO:0007669"/>
    <property type="project" value="UniProtKB-EC"/>
</dbReference>
<dbReference type="InterPro" id="IPR018247">
    <property type="entry name" value="EF_Hand_1_Ca_BS"/>
</dbReference>
<dbReference type="Gene3D" id="2.120.10.30">
    <property type="entry name" value="TolB, C-terminal domain"/>
    <property type="match status" value="1"/>
</dbReference>
<evidence type="ECO:0000259" key="12">
    <source>
        <dbReference type="Pfam" id="PF11721"/>
    </source>
</evidence>
<keyword evidence="9" id="KW-0119">Carbohydrate metabolism</keyword>
<dbReference type="Pfam" id="PF11721">
    <property type="entry name" value="Malectin"/>
    <property type="match status" value="1"/>
</dbReference>
<dbReference type="RefSeq" id="WP_197527486.1">
    <property type="nucleotide sequence ID" value="NZ_CP036291.1"/>
</dbReference>
<dbReference type="Gene3D" id="2.60.120.430">
    <property type="entry name" value="Galactose-binding lectin"/>
    <property type="match status" value="1"/>
</dbReference>
<evidence type="ECO:0000256" key="5">
    <source>
        <dbReference type="ARBA" id="ARBA00022824"/>
    </source>
</evidence>
<dbReference type="Pfam" id="PF07995">
    <property type="entry name" value="GSDH"/>
    <property type="match status" value="1"/>
</dbReference>
<reference evidence="13 14" key="1">
    <citation type="submission" date="2019-02" db="EMBL/GenBank/DDBJ databases">
        <title>Deep-cultivation of Planctomycetes and their phenomic and genomic characterization uncovers novel biology.</title>
        <authorList>
            <person name="Wiegand S."/>
            <person name="Jogler M."/>
            <person name="Boedeker C."/>
            <person name="Pinto D."/>
            <person name="Vollmers J."/>
            <person name="Rivas-Marin E."/>
            <person name="Kohn T."/>
            <person name="Peeters S.H."/>
            <person name="Heuer A."/>
            <person name="Rast P."/>
            <person name="Oberbeckmann S."/>
            <person name="Bunk B."/>
            <person name="Jeske O."/>
            <person name="Meyerdierks A."/>
            <person name="Storesund J.E."/>
            <person name="Kallscheuer N."/>
            <person name="Luecker S."/>
            <person name="Lage O.M."/>
            <person name="Pohl T."/>
            <person name="Merkel B.J."/>
            <person name="Hornburger P."/>
            <person name="Mueller R.-W."/>
            <person name="Bruemmer F."/>
            <person name="Labrenz M."/>
            <person name="Spormann A.M."/>
            <person name="Op den Camp H."/>
            <person name="Overmann J."/>
            <person name="Amann R."/>
            <person name="Jetten M.S.M."/>
            <person name="Mascher T."/>
            <person name="Medema M.H."/>
            <person name="Devos D.P."/>
            <person name="Kaster A.-K."/>
            <person name="Ovreas L."/>
            <person name="Rohde M."/>
            <person name="Galperin M.Y."/>
            <person name="Jogler C."/>
        </authorList>
    </citation>
    <scope>NUCLEOTIDE SEQUENCE [LARGE SCALE GENOMIC DNA]</scope>
    <source>
        <strain evidence="13 14">Pla175</strain>
    </source>
</reference>
<dbReference type="InterPro" id="IPR013783">
    <property type="entry name" value="Ig-like_fold"/>
</dbReference>
<evidence type="ECO:0000256" key="3">
    <source>
        <dbReference type="ARBA" id="ARBA00022692"/>
    </source>
</evidence>
<keyword evidence="5" id="KW-0256">Endoplasmic reticulum</keyword>
<dbReference type="SUPFAM" id="SSF63446">
    <property type="entry name" value="Type I dockerin domain"/>
    <property type="match status" value="1"/>
</dbReference>
<protein>
    <submittedName>
        <fullName evidence="13">Quinoprotein glucose dehydrogenase B</fullName>
        <ecNumber evidence="13">1.1.5.2</ecNumber>
    </submittedName>
</protein>
<keyword evidence="4" id="KW-0732">Signal</keyword>
<organism evidence="13 14">
    <name type="scientific">Pirellulimonas nuda</name>
    <dbReference type="NCBI Taxonomy" id="2528009"/>
    <lineage>
        <taxon>Bacteria</taxon>
        <taxon>Pseudomonadati</taxon>
        <taxon>Planctomycetota</taxon>
        <taxon>Planctomycetia</taxon>
        <taxon>Pirellulales</taxon>
        <taxon>Lacipirellulaceae</taxon>
        <taxon>Pirellulimonas</taxon>
    </lineage>
</organism>
<dbReference type="GO" id="GO:0016020">
    <property type="term" value="C:membrane"/>
    <property type="evidence" value="ECO:0007669"/>
    <property type="project" value="TreeGrafter"/>
</dbReference>
<feature type="domain" description="Glucose/Sorbosone dehydrogenase" evidence="11">
    <location>
        <begin position="734"/>
        <end position="842"/>
    </location>
</feature>
<dbReference type="Proteomes" id="UP000317429">
    <property type="component" value="Chromosome"/>
</dbReference>
<dbReference type="GO" id="GO:0030246">
    <property type="term" value="F:carbohydrate binding"/>
    <property type="evidence" value="ECO:0007669"/>
    <property type="project" value="InterPro"/>
</dbReference>
<evidence type="ECO:0000256" key="2">
    <source>
        <dbReference type="ARBA" id="ARBA00009141"/>
    </source>
</evidence>
<dbReference type="InterPro" id="IPR002909">
    <property type="entry name" value="IPT_dom"/>
</dbReference>
<gene>
    <name evidence="13" type="primary">gdhB_1</name>
    <name evidence="13" type="ORF">Pla175_26170</name>
</gene>
<evidence type="ECO:0000256" key="9">
    <source>
        <dbReference type="ARBA" id="ARBA00023277"/>
    </source>
</evidence>
<evidence type="ECO:0000256" key="7">
    <source>
        <dbReference type="ARBA" id="ARBA00023136"/>
    </source>
</evidence>
<name>A0A518DCP2_9BACT</name>
<keyword evidence="3" id="KW-0812">Transmembrane</keyword>
<evidence type="ECO:0000256" key="1">
    <source>
        <dbReference type="ARBA" id="ARBA00004115"/>
    </source>
</evidence>
<dbReference type="InterPro" id="IPR011042">
    <property type="entry name" value="6-blade_b-propeller_TolB-like"/>
</dbReference>
<keyword evidence="14" id="KW-1185">Reference proteome</keyword>
<dbReference type="EC" id="1.1.5.2" evidence="13"/>